<keyword evidence="2" id="KW-1185">Reference proteome</keyword>
<dbReference type="Proteomes" id="UP000305948">
    <property type="component" value="Unassembled WGS sequence"/>
</dbReference>
<protein>
    <submittedName>
        <fullName evidence="1">Uncharacterized protein</fullName>
    </submittedName>
</protein>
<accession>A0A5C3N7W1</accession>
<dbReference type="AlphaFoldDB" id="A0A5C3N7W1"/>
<gene>
    <name evidence="1" type="ORF">OE88DRAFT_1733875</name>
</gene>
<dbReference type="EMBL" id="ML213508">
    <property type="protein sequence ID" value="TFK52887.1"/>
    <property type="molecule type" value="Genomic_DNA"/>
</dbReference>
<reference evidence="1 2" key="1">
    <citation type="journal article" date="2019" name="Nat. Ecol. Evol.">
        <title>Megaphylogeny resolves global patterns of mushroom evolution.</title>
        <authorList>
            <person name="Varga T."/>
            <person name="Krizsan K."/>
            <person name="Foldi C."/>
            <person name="Dima B."/>
            <person name="Sanchez-Garcia M."/>
            <person name="Sanchez-Ramirez S."/>
            <person name="Szollosi G.J."/>
            <person name="Szarkandi J.G."/>
            <person name="Papp V."/>
            <person name="Albert L."/>
            <person name="Andreopoulos W."/>
            <person name="Angelini C."/>
            <person name="Antonin V."/>
            <person name="Barry K.W."/>
            <person name="Bougher N.L."/>
            <person name="Buchanan P."/>
            <person name="Buyck B."/>
            <person name="Bense V."/>
            <person name="Catcheside P."/>
            <person name="Chovatia M."/>
            <person name="Cooper J."/>
            <person name="Damon W."/>
            <person name="Desjardin D."/>
            <person name="Finy P."/>
            <person name="Geml J."/>
            <person name="Haridas S."/>
            <person name="Hughes K."/>
            <person name="Justo A."/>
            <person name="Karasinski D."/>
            <person name="Kautmanova I."/>
            <person name="Kiss B."/>
            <person name="Kocsube S."/>
            <person name="Kotiranta H."/>
            <person name="LaButti K.M."/>
            <person name="Lechner B.E."/>
            <person name="Liimatainen K."/>
            <person name="Lipzen A."/>
            <person name="Lukacs Z."/>
            <person name="Mihaltcheva S."/>
            <person name="Morgado L.N."/>
            <person name="Niskanen T."/>
            <person name="Noordeloos M.E."/>
            <person name="Ohm R.A."/>
            <person name="Ortiz-Santana B."/>
            <person name="Ovrebo C."/>
            <person name="Racz N."/>
            <person name="Riley R."/>
            <person name="Savchenko A."/>
            <person name="Shiryaev A."/>
            <person name="Soop K."/>
            <person name="Spirin V."/>
            <person name="Szebenyi C."/>
            <person name="Tomsovsky M."/>
            <person name="Tulloss R.E."/>
            <person name="Uehling J."/>
            <person name="Grigoriev I.V."/>
            <person name="Vagvolgyi C."/>
            <person name="Papp T."/>
            <person name="Martin F.M."/>
            <person name="Miettinen O."/>
            <person name="Hibbett D.S."/>
            <person name="Nagy L.G."/>
        </authorList>
    </citation>
    <scope>NUCLEOTIDE SEQUENCE [LARGE SCALE GENOMIC DNA]</scope>
    <source>
        <strain evidence="1 2">OMC1185</strain>
    </source>
</reference>
<sequence length="241" mass="27316">MGLFYAYVKNSKDDATYRYMITFATRETADDWWRALCETRWARHVARITPEFYTHSVGEFNVSASVHKGYLPQFQDRVFFTLLHDLGGRQMSPLPKQDITDHVSGNRFFIRAKVDPTQYWFVPHGQGGQGQQKVFLSRTDRTLFRVDIANAGTSHGREIVMIVRDEITITALVDGKDAPVSVGHTERDDSNLVVGRTHDHFKFADFQGGFRATTSVTVSSMGEQLRGLGKAIHGEGWELVN</sequence>
<organism evidence="1 2">
    <name type="scientific">Heliocybe sulcata</name>
    <dbReference type="NCBI Taxonomy" id="5364"/>
    <lineage>
        <taxon>Eukaryota</taxon>
        <taxon>Fungi</taxon>
        <taxon>Dikarya</taxon>
        <taxon>Basidiomycota</taxon>
        <taxon>Agaricomycotina</taxon>
        <taxon>Agaricomycetes</taxon>
        <taxon>Gloeophyllales</taxon>
        <taxon>Gloeophyllaceae</taxon>
        <taxon>Heliocybe</taxon>
    </lineage>
</organism>
<evidence type="ECO:0000313" key="2">
    <source>
        <dbReference type="Proteomes" id="UP000305948"/>
    </source>
</evidence>
<proteinExistence type="predicted"/>
<name>A0A5C3N7W1_9AGAM</name>
<dbReference type="OrthoDB" id="5364171at2759"/>
<evidence type="ECO:0000313" key="1">
    <source>
        <dbReference type="EMBL" id="TFK52887.1"/>
    </source>
</evidence>